<dbReference type="Pfam" id="PF19780">
    <property type="entry name" value="DUF6265"/>
    <property type="match status" value="1"/>
</dbReference>
<keyword evidence="1" id="KW-0732">Signal</keyword>
<accession>A0ABW7EHB8</accession>
<evidence type="ECO:0000256" key="1">
    <source>
        <dbReference type="SAM" id="SignalP"/>
    </source>
</evidence>
<sequence length="154" mass="16833">MKLLPTLVLAASAPFAQAQPDPLTPVAWMAGCWTQTGREPGSVEQWMAPAAGVMLGMARIVKGGRVTEFEFMQLRADADGRLSFIAQPQGRAPTAFPLRSQGEAEAVFENRDHDFPQRVMYRRDGSAGMLARIEGEINGKVRGIDFAMQRTPCP</sequence>
<feature type="chain" id="PRO_5046323701" evidence="1">
    <location>
        <begin position="19"/>
        <end position="154"/>
    </location>
</feature>
<evidence type="ECO:0000313" key="3">
    <source>
        <dbReference type="EMBL" id="MFG6412841.1"/>
    </source>
</evidence>
<feature type="domain" description="DUF6265" evidence="2">
    <location>
        <begin position="27"/>
        <end position="134"/>
    </location>
</feature>
<keyword evidence="4" id="KW-1185">Reference proteome</keyword>
<gene>
    <name evidence="3" type="ORF">ACG02S_02900</name>
</gene>
<dbReference type="InterPro" id="IPR046232">
    <property type="entry name" value="DUF6265"/>
</dbReference>
<organism evidence="3 4">
    <name type="scientific">Pelomonas dachongensis</name>
    <dbReference type="NCBI Taxonomy" id="3299029"/>
    <lineage>
        <taxon>Bacteria</taxon>
        <taxon>Pseudomonadati</taxon>
        <taxon>Pseudomonadota</taxon>
        <taxon>Betaproteobacteria</taxon>
        <taxon>Burkholderiales</taxon>
        <taxon>Sphaerotilaceae</taxon>
        <taxon>Roseateles</taxon>
    </lineage>
</organism>
<proteinExistence type="predicted"/>
<protein>
    <submittedName>
        <fullName evidence="3">DUF6265 family protein</fullName>
    </submittedName>
</protein>
<dbReference type="PROSITE" id="PS51257">
    <property type="entry name" value="PROKAR_LIPOPROTEIN"/>
    <property type="match status" value="1"/>
</dbReference>
<evidence type="ECO:0000259" key="2">
    <source>
        <dbReference type="Pfam" id="PF19780"/>
    </source>
</evidence>
<feature type="signal peptide" evidence="1">
    <location>
        <begin position="1"/>
        <end position="18"/>
    </location>
</feature>
<evidence type="ECO:0000313" key="4">
    <source>
        <dbReference type="Proteomes" id="UP001606300"/>
    </source>
</evidence>
<reference evidence="3 4" key="1">
    <citation type="submission" date="2024-09" db="EMBL/GenBank/DDBJ databases">
        <title>Novel species of the genus Pelomonas and Roseateles isolated from streams.</title>
        <authorList>
            <person name="Lu H."/>
        </authorList>
    </citation>
    <scope>NUCLEOTIDE SEQUENCE [LARGE SCALE GENOMIC DNA]</scope>
    <source>
        <strain evidence="3 4">DC23W</strain>
    </source>
</reference>
<dbReference type="EMBL" id="JBIGHY010000001">
    <property type="protein sequence ID" value="MFG6412841.1"/>
    <property type="molecule type" value="Genomic_DNA"/>
</dbReference>
<name>A0ABW7EHB8_9BURK</name>
<comment type="caution">
    <text evidence="3">The sequence shown here is derived from an EMBL/GenBank/DDBJ whole genome shotgun (WGS) entry which is preliminary data.</text>
</comment>
<dbReference type="Proteomes" id="UP001606300">
    <property type="component" value="Unassembled WGS sequence"/>
</dbReference>
<dbReference type="RefSeq" id="WP_394468938.1">
    <property type="nucleotide sequence ID" value="NZ_JBIGHY010000001.1"/>
</dbReference>